<keyword evidence="2" id="KW-0472">Membrane</keyword>
<gene>
    <name evidence="3" type="ORF">SAMN05444365_101447</name>
</gene>
<evidence type="ECO:0000313" key="4">
    <source>
        <dbReference type="Proteomes" id="UP000242415"/>
    </source>
</evidence>
<protein>
    <submittedName>
        <fullName evidence="3">Uncharacterized protein</fullName>
    </submittedName>
</protein>
<keyword evidence="4" id="KW-1185">Reference proteome</keyword>
<keyword evidence="2" id="KW-1133">Transmembrane helix</keyword>
<organism evidence="3 4">
    <name type="scientific">Micromonospora pattaloongensis</name>
    <dbReference type="NCBI Taxonomy" id="405436"/>
    <lineage>
        <taxon>Bacteria</taxon>
        <taxon>Bacillati</taxon>
        <taxon>Actinomycetota</taxon>
        <taxon>Actinomycetes</taxon>
        <taxon>Micromonosporales</taxon>
        <taxon>Micromonosporaceae</taxon>
        <taxon>Micromonospora</taxon>
    </lineage>
</organism>
<feature type="compositionally biased region" description="Polar residues" evidence="1">
    <location>
        <begin position="82"/>
        <end position="91"/>
    </location>
</feature>
<dbReference type="EMBL" id="FNPH01000001">
    <property type="protein sequence ID" value="SDY03584.1"/>
    <property type="molecule type" value="Genomic_DNA"/>
</dbReference>
<dbReference type="Proteomes" id="UP000242415">
    <property type="component" value="Unassembled WGS sequence"/>
</dbReference>
<evidence type="ECO:0000256" key="2">
    <source>
        <dbReference type="SAM" id="Phobius"/>
    </source>
</evidence>
<dbReference type="AlphaFoldDB" id="A0A1H3GM50"/>
<reference evidence="4" key="1">
    <citation type="submission" date="2016-10" db="EMBL/GenBank/DDBJ databases">
        <authorList>
            <person name="Varghese N."/>
            <person name="Submissions S."/>
        </authorList>
    </citation>
    <scope>NUCLEOTIDE SEQUENCE [LARGE SCALE GENOMIC DNA]</scope>
    <source>
        <strain evidence="4">DSM 45245</strain>
    </source>
</reference>
<sequence length="91" mass="9324">MALLGMAVGFVTGRAYQAAHRAHRDWKNTKESVPLLFRAFLGLLGSAAGWILIVGVAAAVLIAWSVSGLTESATPRPAGTVGPSSVAPSPP</sequence>
<proteinExistence type="predicted"/>
<dbReference type="STRING" id="405436.SAMN05444365_101447"/>
<accession>A0A1H3GM50</accession>
<evidence type="ECO:0000313" key="3">
    <source>
        <dbReference type="EMBL" id="SDY03584.1"/>
    </source>
</evidence>
<feature type="region of interest" description="Disordered" evidence="1">
    <location>
        <begin position="71"/>
        <end position="91"/>
    </location>
</feature>
<feature type="transmembrane region" description="Helical" evidence="2">
    <location>
        <begin position="39"/>
        <end position="66"/>
    </location>
</feature>
<name>A0A1H3GM50_9ACTN</name>
<keyword evidence="2" id="KW-0812">Transmembrane</keyword>
<evidence type="ECO:0000256" key="1">
    <source>
        <dbReference type="SAM" id="MobiDB-lite"/>
    </source>
</evidence>